<dbReference type="InterPro" id="IPR050817">
    <property type="entry name" value="DjlA_DnaK_co-chaperone"/>
</dbReference>
<evidence type="ECO:0000313" key="3">
    <source>
        <dbReference type="EMBL" id="KAA6408811.1"/>
    </source>
</evidence>
<feature type="compositionally biased region" description="Polar residues" evidence="1">
    <location>
        <begin position="28"/>
        <end position="41"/>
    </location>
</feature>
<dbReference type="PRINTS" id="PR00625">
    <property type="entry name" value="JDOMAIN"/>
</dbReference>
<dbReference type="CDD" id="cd06257">
    <property type="entry name" value="DnaJ"/>
    <property type="match status" value="1"/>
</dbReference>
<dbReference type="SUPFAM" id="SSF46565">
    <property type="entry name" value="Chaperone J-domain"/>
    <property type="match status" value="1"/>
</dbReference>
<dbReference type="PROSITE" id="PS00636">
    <property type="entry name" value="DNAJ_1"/>
    <property type="match status" value="1"/>
</dbReference>
<feature type="domain" description="J" evidence="2">
    <location>
        <begin position="72"/>
        <end position="155"/>
    </location>
</feature>
<feature type="region of interest" description="Disordered" evidence="1">
    <location>
        <begin position="23"/>
        <end position="54"/>
    </location>
</feature>
<dbReference type="PROSITE" id="PS50076">
    <property type="entry name" value="DNAJ_2"/>
    <property type="match status" value="1"/>
</dbReference>
<gene>
    <name evidence="3" type="ORF">FRX48_07155</name>
</gene>
<comment type="caution">
    <text evidence="3">The sequence shown here is derived from an EMBL/GenBank/DDBJ whole genome shotgun (WGS) entry which is preliminary data.</text>
</comment>
<reference evidence="3 4" key="1">
    <citation type="submission" date="2019-09" db="EMBL/GenBank/DDBJ databases">
        <title>The hologenome of the rock-dwelling lichen Lasallia pustulata.</title>
        <authorList>
            <person name="Greshake Tzovaras B."/>
            <person name="Segers F."/>
            <person name="Bicker A."/>
            <person name="Dal Grande F."/>
            <person name="Otte J."/>
            <person name="Hankeln T."/>
            <person name="Schmitt I."/>
            <person name="Ebersberger I."/>
        </authorList>
    </citation>
    <scope>NUCLEOTIDE SEQUENCE [LARGE SCALE GENOMIC DNA]</scope>
    <source>
        <strain evidence="3">A1-1</strain>
    </source>
</reference>
<protein>
    <recommendedName>
        <fullName evidence="2">J domain-containing protein</fullName>
    </recommendedName>
</protein>
<accession>A0A5M8PHE4</accession>
<evidence type="ECO:0000259" key="2">
    <source>
        <dbReference type="PROSITE" id="PS50076"/>
    </source>
</evidence>
<dbReference type="PANTHER" id="PTHR24074">
    <property type="entry name" value="CO-CHAPERONE PROTEIN DJLA"/>
    <property type="match status" value="1"/>
</dbReference>
<name>A0A5M8PHE4_9LECA</name>
<evidence type="ECO:0000313" key="4">
    <source>
        <dbReference type="Proteomes" id="UP000324767"/>
    </source>
</evidence>
<dbReference type="OrthoDB" id="17458at2759"/>
<organism evidence="3 4">
    <name type="scientific">Lasallia pustulata</name>
    <dbReference type="NCBI Taxonomy" id="136370"/>
    <lineage>
        <taxon>Eukaryota</taxon>
        <taxon>Fungi</taxon>
        <taxon>Dikarya</taxon>
        <taxon>Ascomycota</taxon>
        <taxon>Pezizomycotina</taxon>
        <taxon>Lecanoromycetes</taxon>
        <taxon>OSLEUM clade</taxon>
        <taxon>Umbilicariomycetidae</taxon>
        <taxon>Umbilicariales</taxon>
        <taxon>Umbilicariaceae</taxon>
        <taxon>Lasallia</taxon>
    </lineage>
</organism>
<sequence>MLKKPSILLSSYGSLQSFYSPNHPCAATSPSPSRPQDNRTLNRPCRRRKPQWRGYAHVRSTNAASDGLQWPDLPSATSIPTPYQIFQQKKSAPYSKRRFYELVKLYHPDRYTQEQNPSGPDFLSPAVRLERYRLVVAANNILSDPAKRGAYDRYGAGWNGQPELGAQKHNWGQAAGTGWSGFQDNASPAQNATWEDWERWYRRDAKGKPEPLYFSNSAFVSLIAVFAALAGIGQATRVGEYSRTYMEQIEAVHEDCSKDIQRRRRESHTFTNKDERMQSFLRNREASCYAIPDSTDAGYPKLLAPPEGHVND</sequence>
<dbReference type="Proteomes" id="UP000324767">
    <property type="component" value="Unassembled WGS sequence"/>
</dbReference>
<dbReference type="Gene3D" id="1.10.287.110">
    <property type="entry name" value="DnaJ domain"/>
    <property type="match status" value="1"/>
</dbReference>
<proteinExistence type="predicted"/>
<dbReference type="InterPro" id="IPR036869">
    <property type="entry name" value="J_dom_sf"/>
</dbReference>
<dbReference type="AlphaFoldDB" id="A0A5M8PHE4"/>
<evidence type="ECO:0000256" key="1">
    <source>
        <dbReference type="SAM" id="MobiDB-lite"/>
    </source>
</evidence>
<feature type="region of interest" description="Disordered" evidence="1">
    <location>
        <begin position="292"/>
        <end position="312"/>
    </location>
</feature>
<dbReference type="InterPro" id="IPR018253">
    <property type="entry name" value="DnaJ_domain_CS"/>
</dbReference>
<dbReference type="EMBL" id="VXIT01000012">
    <property type="protein sequence ID" value="KAA6408811.1"/>
    <property type="molecule type" value="Genomic_DNA"/>
</dbReference>
<dbReference type="InterPro" id="IPR001623">
    <property type="entry name" value="DnaJ_domain"/>
</dbReference>